<sequence>MLLYMPIGTQQTIEIIAKSSTLSVVLAHKQHAFSPFFREDCCE</sequence>
<evidence type="ECO:0000313" key="1">
    <source>
        <dbReference type="EMBL" id="EFV04635.1"/>
    </source>
</evidence>
<name>E6MP48_9BACT</name>
<gene>
    <name evidence="1" type="ORF">HMPREF9420_1266</name>
</gene>
<proteinExistence type="predicted"/>
<keyword evidence="2" id="KW-1185">Reference proteome</keyword>
<comment type="caution">
    <text evidence="1">The sequence shown here is derived from an EMBL/GenBank/DDBJ whole genome shotgun (WGS) entry which is preliminary data.</text>
</comment>
<accession>E6MP48</accession>
<evidence type="ECO:0000313" key="2">
    <source>
        <dbReference type="Proteomes" id="UP000003874"/>
    </source>
</evidence>
<dbReference type="Proteomes" id="UP000003874">
    <property type="component" value="Unassembled WGS sequence"/>
</dbReference>
<protein>
    <submittedName>
        <fullName evidence="1">Uncharacterized protein</fullName>
    </submittedName>
</protein>
<reference evidence="1 2" key="1">
    <citation type="submission" date="2010-12" db="EMBL/GenBank/DDBJ databases">
        <authorList>
            <person name="Muzny D."/>
            <person name="Qin X."/>
            <person name="Deng J."/>
            <person name="Jiang H."/>
            <person name="Liu Y."/>
            <person name="Qu J."/>
            <person name="Song X.-Z."/>
            <person name="Zhang L."/>
            <person name="Thornton R."/>
            <person name="Coyle M."/>
            <person name="Francisco L."/>
            <person name="Jackson L."/>
            <person name="Javaid M."/>
            <person name="Korchina V."/>
            <person name="Kovar C."/>
            <person name="Mata R."/>
            <person name="Mathew T."/>
            <person name="Ngo R."/>
            <person name="Nguyen L."/>
            <person name="Nguyen N."/>
            <person name="Okwuonu G."/>
            <person name="Ongeri F."/>
            <person name="Pham C."/>
            <person name="Simmons D."/>
            <person name="Wilczek-Boney K."/>
            <person name="Hale W."/>
            <person name="Jakkamsetti A."/>
            <person name="Pham P."/>
            <person name="Ruth R."/>
            <person name="San Lucas F."/>
            <person name="Warren J."/>
            <person name="Zhang J."/>
            <person name="Zhao Z."/>
            <person name="Zhou C."/>
            <person name="Zhu D."/>
            <person name="Lee S."/>
            <person name="Bess C."/>
            <person name="Blankenburg K."/>
            <person name="Forbes L."/>
            <person name="Fu Q."/>
            <person name="Gubbala S."/>
            <person name="Hirani K."/>
            <person name="Jayaseelan J.C."/>
            <person name="Lara F."/>
            <person name="Munidasa M."/>
            <person name="Palculict T."/>
            <person name="Patil S."/>
            <person name="Pu L.-L."/>
            <person name="Saada N."/>
            <person name="Tang L."/>
            <person name="Weissenberger G."/>
            <person name="Zhu Y."/>
            <person name="Hemphill L."/>
            <person name="Shang Y."/>
            <person name="Youmans B."/>
            <person name="Ayvaz T."/>
            <person name="Ross M."/>
            <person name="Santibanez J."/>
            <person name="Aqrawi P."/>
            <person name="Gross S."/>
            <person name="Joshi V."/>
            <person name="Fowler G."/>
            <person name="Nazareth L."/>
            <person name="Reid J."/>
            <person name="Worley K."/>
            <person name="Petrosino J."/>
            <person name="Highlander S."/>
            <person name="Gibbs R."/>
        </authorList>
    </citation>
    <scope>NUCLEOTIDE SEQUENCE [LARGE SCALE GENOMIC DNA]</scope>
    <source>
        <strain evidence="1 2">DSM 15606</strain>
    </source>
</reference>
<organism evidence="1 2">
    <name type="scientific">Segatella salivae DSM 15606</name>
    <dbReference type="NCBI Taxonomy" id="888832"/>
    <lineage>
        <taxon>Bacteria</taxon>
        <taxon>Pseudomonadati</taxon>
        <taxon>Bacteroidota</taxon>
        <taxon>Bacteroidia</taxon>
        <taxon>Bacteroidales</taxon>
        <taxon>Prevotellaceae</taxon>
        <taxon>Segatella</taxon>
    </lineage>
</organism>
<dbReference type="HOGENOM" id="CLU_3237813_0_0_10"/>
<dbReference type="EMBL" id="AEQO01000115">
    <property type="protein sequence ID" value="EFV04635.1"/>
    <property type="molecule type" value="Genomic_DNA"/>
</dbReference>
<dbReference type="AlphaFoldDB" id="E6MP48"/>